<dbReference type="EMBL" id="MFSQ01000043">
    <property type="protein sequence ID" value="OGI40997.1"/>
    <property type="molecule type" value="Genomic_DNA"/>
</dbReference>
<evidence type="ECO:0000313" key="3">
    <source>
        <dbReference type="EMBL" id="OGI40997.1"/>
    </source>
</evidence>
<sequence length="64" mass="6867">MMKIFTVLVLSLLIGSAGVTAYAAKPEPSAQDPSRSKPRKSKRLAPPCADEPADKRKTEKKKAG</sequence>
<evidence type="ECO:0000313" key="4">
    <source>
        <dbReference type="Proteomes" id="UP000178379"/>
    </source>
</evidence>
<proteinExistence type="predicted"/>
<accession>A0A1F6T782</accession>
<comment type="caution">
    <text evidence="3">The sequence shown here is derived from an EMBL/GenBank/DDBJ whole genome shotgun (WGS) entry which is preliminary data.</text>
</comment>
<name>A0A1F6T782_9PROT</name>
<feature type="chain" id="PRO_5009526579" evidence="2">
    <location>
        <begin position="24"/>
        <end position="64"/>
    </location>
</feature>
<dbReference type="Proteomes" id="UP000178379">
    <property type="component" value="Unassembled WGS sequence"/>
</dbReference>
<evidence type="ECO:0000256" key="1">
    <source>
        <dbReference type="SAM" id="MobiDB-lite"/>
    </source>
</evidence>
<feature type="compositionally biased region" description="Basic and acidic residues" evidence="1">
    <location>
        <begin position="52"/>
        <end position="64"/>
    </location>
</feature>
<feature type="signal peptide" evidence="2">
    <location>
        <begin position="1"/>
        <end position="23"/>
    </location>
</feature>
<gene>
    <name evidence="3" type="ORF">A2140_06095</name>
</gene>
<evidence type="ECO:0000256" key="2">
    <source>
        <dbReference type="SAM" id="SignalP"/>
    </source>
</evidence>
<reference evidence="3 4" key="1">
    <citation type="journal article" date="2016" name="Nat. Commun.">
        <title>Thousands of microbial genomes shed light on interconnected biogeochemical processes in an aquifer system.</title>
        <authorList>
            <person name="Anantharaman K."/>
            <person name="Brown C.T."/>
            <person name="Hug L.A."/>
            <person name="Sharon I."/>
            <person name="Castelle C.J."/>
            <person name="Probst A.J."/>
            <person name="Thomas B.C."/>
            <person name="Singh A."/>
            <person name="Wilkins M.J."/>
            <person name="Karaoz U."/>
            <person name="Brodie E.L."/>
            <person name="Williams K.H."/>
            <person name="Hubbard S.S."/>
            <person name="Banfield J.F."/>
        </authorList>
    </citation>
    <scope>NUCLEOTIDE SEQUENCE [LARGE SCALE GENOMIC DNA]</scope>
</reference>
<keyword evidence="2" id="KW-0732">Signal</keyword>
<feature type="region of interest" description="Disordered" evidence="1">
    <location>
        <begin position="24"/>
        <end position="64"/>
    </location>
</feature>
<dbReference type="AlphaFoldDB" id="A0A1F6T782"/>
<protein>
    <submittedName>
        <fullName evidence="3">Uncharacterized protein</fullName>
    </submittedName>
</protein>
<organism evidence="3 4">
    <name type="scientific">Candidatus Muproteobacteria bacterium RBG_16_62_13</name>
    <dbReference type="NCBI Taxonomy" id="1817756"/>
    <lineage>
        <taxon>Bacteria</taxon>
        <taxon>Pseudomonadati</taxon>
        <taxon>Pseudomonadota</taxon>
        <taxon>Candidatus Muproteobacteria</taxon>
    </lineage>
</organism>